<dbReference type="SUPFAM" id="SSF46785">
    <property type="entry name" value="Winged helix' DNA-binding domain"/>
    <property type="match status" value="1"/>
</dbReference>
<dbReference type="GO" id="GO:0003700">
    <property type="term" value="F:DNA-binding transcription factor activity"/>
    <property type="evidence" value="ECO:0007669"/>
    <property type="project" value="InterPro"/>
</dbReference>
<dbReference type="AlphaFoldDB" id="H5T874"/>
<keyword evidence="3" id="KW-0238">DNA-binding</keyword>
<dbReference type="InterPro" id="IPR000847">
    <property type="entry name" value="LysR_HTH_N"/>
</dbReference>
<organism evidence="6 7">
    <name type="scientific">Glaciecola punicea ACAM 611</name>
    <dbReference type="NCBI Taxonomy" id="1121923"/>
    <lineage>
        <taxon>Bacteria</taxon>
        <taxon>Pseudomonadati</taxon>
        <taxon>Pseudomonadota</taxon>
        <taxon>Gammaproteobacteria</taxon>
        <taxon>Alteromonadales</taxon>
        <taxon>Alteromonadaceae</taxon>
        <taxon>Glaciecola</taxon>
    </lineage>
</organism>
<dbReference type="GO" id="GO:0043565">
    <property type="term" value="F:sequence-specific DNA binding"/>
    <property type="evidence" value="ECO:0007669"/>
    <property type="project" value="TreeGrafter"/>
</dbReference>
<dbReference type="Pfam" id="PF03466">
    <property type="entry name" value="LysR_substrate"/>
    <property type="match status" value="1"/>
</dbReference>
<keyword evidence="4" id="KW-0804">Transcription</keyword>
<dbReference type="Pfam" id="PF00126">
    <property type="entry name" value="HTH_1"/>
    <property type="match status" value="1"/>
</dbReference>
<dbReference type="SUPFAM" id="SSF53850">
    <property type="entry name" value="Periplasmic binding protein-like II"/>
    <property type="match status" value="1"/>
</dbReference>
<evidence type="ECO:0000256" key="3">
    <source>
        <dbReference type="ARBA" id="ARBA00023125"/>
    </source>
</evidence>
<dbReference type="GO" id="GO:0006351">
    <property type="term" value="P:DNA-templated transcription"/>
    <property type="evidence" value="ECO:0007669"/>
    <property type="project" value="TreeGrafter"/>
</dbReference>
<dbReference type="STRING" id="56804.BAE46_12935"/>
<evidence type="ECO:0000256" key="1">
    <source>
        <dbReference type="ARBA" id="ARBA00009437"/>
    </source>
</evidence>
<dbReference type="InterPro" id="IPR058163">
    <property type="entry name" value="LysR-type_TF_proteobact-type"/>
</dbReference>
<sequence>MSDKFASMAAFVKTVDEKGFSAAARQLDLATSSVTRLVDKLEKQLGTKLLNRSTRKVTLTSAGEIFYHQAIIILRQLALAEENIRDLDTKPRGKLHIAMPTALGRLRIMPIINQFMHRFANIHIVVHLSDDEVDIQSMDVDIAIRIGPLPSITSLIVTKISSHSRYVVGAKSYFDKAGRPSHPEELNQHKCLLFAYNNGVKNWNFTPKLASESEVFTCSPQPNMVANNSEVLLEAVKDGLGIALLPDWLVENELSIGTIESVLNDFDSNPHSNEVNVYAIFPENRRTMKKVRLFIDFLKENYRLK</sequence>
<keyword evidence="2" id="KW-0805">Transcription regulation</keyword>
<evidence type="ECO:0000256" key="2">
    <source>
        <dbReference type="ARBA" id="ARBA00023015"/>
    </source>
</evidence>
<dbReference type="Proteomes" id="UP000053586">
    <property type="component" value="Unassembled WGS sequence"/>
</dbReference>
<reference evidence="6 7" key="1">
    <citation type="journal article" date="2012" name="J. Bacteriol.">
        <title>Genome sequence of proteorhodopsin-containing sea ice bacterium Glaciecola punicea ACAM 611T.</title>
        <authorList>
            <person name="Qin Q.-L."/>
            <person name="Xie B.-B."/>
            <person name="Shu Y.-L."/>
            <person name="Rong J.-C."/>
            <person name="Zhao D.-L."/>
            <person name="Zhang X.-Y."/>
            <person name="Chen X.-L."/>
            <person name="Zhou B.-C."/>
            <person name="Zhanga Y.-Z."/>
        </authorList>
    </citation>
    <scope>NUCLEOTIDE SEQUENCE [LARGE SCALE GENOMIC DNA]</scope>
    <source>
        <strain evidence="6 7">ACAM 611</strain>
    </source>
</reference>
<dbReference type="InterPro" id="IPR036390">
    <property type="entry name" value="WH_DNA-bd_sf"/>
</dbReference>
<dbReference type="RefSeq" id="WP_006002828.1">
    <property type="nucleotide sequence ID" value="NZ_BAET01000006.1"/>
</dbReference>
<dbReference type="EMBL" id="BAET01000006">
    <property type="protein sequence ID" value="GAB54515.1"/>
    <property type="molecule type" value="Genomic_DNA"/>
</dbReference>
<dbReference type="InterPro" id="IPR036388">
    <property type="entry name" value="WH-like_DNA-bd_sf"/>
</dbReference>
<dbReference type="OrthoDB" id="9786526at2"/>
<proteinExistence type="inferred from homology"/>
<evidence type="ECO:0000313" key="7">
    <source>
        <dbReference type="Proteomes" id="UP000053586"/>
    </source>
</evidence>
<protein>
    <recommendedName>
        <fullName evidence="5">HTH lysR-type domain-containing protein</fullName>
    </recommendedName>
</protein>
<evidence type="ECO:0000256" key="4">
    <source>
        <dbReference type="ARBA" id="ARBA00023163"/>
    </source>
</evidence>
<dbReference type="PANTHER" id="PTHR30537:SF5">
    <property type="entry name" value="HTH-TYPE TRANSCRIPTIONAL ACTIVATOR TTDR-RELATED"/>
    <property type="match status" value="1"/>
</dbReference>
<evidence type="ECO:0000313" key="6">
    <source>
        <dbReference type="EMBL" id="GAB54515.1"/>
    </source>
</evidence>
<name>H5T874_9ALTE</name>
<comment type="caution">
    <text evidence="6">The sequence shown here is derived from an EMBL/GenBank/DDBJ whole genome shotgun (WGS) entry which is preliminary data.</text>
</comment>
<dbReference type="PROSITE" id="PS50931">
    <property type="entry name" value="HTH_LYSR"/>
    <property type="match status" value="1"/>
</dbReference>
<feature type="domain" description="HTH lysR-type" evidence="5">
    <location>
        <begin position="3"/>
        <end position="60"/>
    </location>
</feature>
<evidence type="ECO:0000259" key="5">
    <source>
        <dbReference type="PROSITE" id="PS50931"/>
    </source>
</evidence>
<dbReference type="FunFam" id="1.10.10.10:FF:000001">
    <property type="entry name" value="LysR family transcriptional regulator"/>
    <property type="match status" value="1"/>
</dbReference>
<accession>H5T874</accession>
<dbReference type="InterPro" id="IPR005119">
    <property type="entry name" value="LysR_subst-bd"/>
</dbReference>
<reference evidence="6 7" key="2">
    <citation type="journal article" date="2017" name="Antonie Van Leeuwenhoek">
        <title>Rhizobium rhizosphaerae sp. nov., a novel species isolated from rice rhizosphere.</title>
        <authorList>
            <person name="Zhao J.J."/>
            <person name="Zhang J."/>
            <person name="Zhang R.J."/>
            <person name="Zhang C.W."/>
            <person name="Yin H.Q."/>
            <person name="Zhang X.X."/>
        </authorList>
    </citation>
    <scope>NUCLEOTIDE SEQUENCE [LARGE SCALE GENOMIC DNA]</scope>
    <source>
        <strain evidence="6 7">ACAM 611</strain>
    </source>
</reference>
<dbReference type="eggNOG" id="COG0583">
    <property type="taxonomic scope" value="Bacteria"/>
</dbReference>
<dbReference type="Gene3D" id="3.40.190.290">
    <property type="match status" value="1"/>
</dbReference>
<dbReference type="Gene3D" id="1.10.10.10">
    <property type="entry name" value="Winged helix-like DNA-binding domain superfamily/Winged helix DNA-binding domain"/>
    <property type="match status" value="1"/>
</dbReference>
<dbReference type="PANTHER" id="PTHR30537">
    <property type="entry name" value="HTH-TYPE TRANSCRIPTIONAL REGULATOR"/>
    <property type="match status" value="1"/>
</dbReference>
<dbReference type="CDD" id="cd08422">
    <property type="entry name" value="PBP2_CrgA_like"/>
    <property type="match status" value="1"/>
</dbReference>
<comment type="similarity">
    <text evidence="1">Belongs to the LysR transcriptional regulatory family.</text>
</comment>
<keyword evidence="7" id="KW-1185">Reference proteome</keyword>
<gene>
    <name evidence="6" type="ORF">GPUN_0368</name>
</gene>